<organism evidence="2">
    <name type="scientific">marine sediment metagenome</name>
    <dbReference type="NCBI Taxonomy" id="412755"/>
    <lineage>
        <taxon>unclassified sequences</taxon>
        <taxon>metagenomes</taxon>
        <taxon>ecological metagenomes</taxon>
    </lineage>
</organism>
<gene>
    <name evidence="2" type="ORF">LCGC14_2628100</name>
</gene>
<proteinExistence type="predicted"/>
<reference evidence="2" key="1">
    <citation type="journal article" date="2015" name="Nature">
        <title>Complex archaea that bridge the gap between prokaryotes and eukaryotes.</title>
        <authorList>
            <person name="Spang A."/>
            <person name="Saw J.H."/>
            <person name="Jorgensen S.L."/>
            <person name="Zaremba-Niedzwiedzka K."/>
            <person name="Martijn J."/>
            <person name="Lind A.E."/>
            <person name="van Eijk R."/>
            <person name="Schleper C."/>
            <person name="Guy L."/>
            <person name="Ettema T.J."/>
        </authorList>
    </citation>
    <scope>NUCLEOTIDE SEQUENCE</scope>
</reference>
<protein>
    <submittedName>
        <fullName evidence="2">Uncharacterized protein</fullName>
    </submittedName>
</protein>
<feature type="non-terminal residue" evidence="2">
    <location>
        <position position="1"/>
    </location>
</feature>
<accession>A0A0F9CC73</accession>
<name>A0A0F9CC73_9ZZZZ</name>
<dbReference type="AlphaFoldDB" id="A0A0F9CC73"/>
<evidence type="ECO:0000313" key="2">
    <source>
        <dbReference type="EMBL" id="KKL00883.1"/>
    </source>
</evidence>
<dbReference type="EMBL" id="LAZR01045008">
    <property type="protein sequence ID" value="KKL00883.1"/>
    <property type="molecule type" value="Genomic_DNA"/>
</dbReference>
<comment type="caution">
    <text evidence="2">The sequence shown here is derived from an EMBL/GenBank/DDBJ whole genome shotgun (WGS) entry which is preliminary data.</text>
</comment>
<evidence type="ECO:0000256" key="1">
    <source>
        <dbReference type="SAM" id="MobiDB-lite"/>
    </source>
</evidence>
<sequence>SDPPFPNPSDEGLLRNLYYTAVGMMHKKGVLTTETKTPLVEDVIPDKGGGAPPQHRSSPPPPPPKQKKDETGVSWDDLDESEKVLCKFYDMNPSEFREFGGINAEDVIGSRIGQAEKEA</sequence>
<feature type="region of interest" description="Disordered" evidence="1">
    <location>
        <begin position="36"/>
        <end position="76"/>
    </location>
</feature>